<evidence type="ECO:0000313" key="16">
    <source>
        <dbReference type="Proteomes" id="UP001152799"/>
    </source>
</evidence>
<feature type="domain" description="Phospholipase A2-like central" evidence="14">
    <location>
        <begin position="95"/>
        <end position="189"/>
    </location>
</feature>
<feature type="chain" id="PRO_5040386305" description="Phospholipase A2" evidence="13">
    <location>
        <begin position="22"/>
        <end position="275"/>
    </location>
</feature>
<comment type="subcellular location">
    <subcellularLocation>
        <location evidence="2">Secreted</location>
    </subcellularLocation>
</comment>
<dbReference type="GO" id="GO:0005576">
    <property type="term" value="C:extracellular region"/>
    <property type="evidence" value="ECO:0007669"/>
    <property type="project" value="UniProtKB-SubCell"/>
</dbReference>
<dbReference type="PROSITE" id="PS00118">
    <property type="entry name" value="PA2_HIS"/>
    <property type="match status" value="1"/>
</dbReference>
<dbReference type="EMBL" id="OU892282">
    <property type="protein sequence ID" value="CAH1132759.1"/>
    <property type="molecule type" value="Genomic_DNA"/>
</dbReference>
<evidence type="ECO:0000256" key="13">
    <source>
        <dbReference type="SAM" id="SignalP"/>
    </source>
</evidence>
<evidence type="ECO:0000256" key="8">
    <source>
        <dbReference type="ARBA" id="ARBA00022837"/>
    </source>
</evidence>
<dbReference type="InterPro" id="IPR036444">
    <property type="entry name" value="PLipase_A2_dom_sf"/>
</dbReference>
<reference evidence="15" key="1">
    <citation type="submission" date="2022-01" db="EMBL/GenBank/DDBJ databases">
        <authorList>
            <person name="King R."/>
        </authorList>
    </citation>
    <scope>NUCLEOTIDE SEQUENCE</scope>
</reference>
<name>A0A9P0GN95_9CUCU</name>
<keyword evidence="11" id="KW-1015">Disulfide bond</keyword>
<keyword evidence="6" id="KW-0479">Metal-binding</keyword>
<dbReference type="GO" id="GO:0016042">
    <property type="term" value="P:lipid catabolic process"/>
    <property type="evidence" value="ECO:0007669"/>
    <property type="project" value="UniProtKB-KW"/>
</dbReference>
<dbReference type="OrthoDB" id="8187220at2759"/>
<dbReference type="EC" id="3.1.1.4" evidence="3"/>
<evidence type="ECO:0000256" key="10">
    <source>
        <dbReference type="ARBA" id="ARBA00023098"/>
    </source>
</evidence>
<organism evidence="15 16">
    <name type="scientific">Ceutorhynchus assimilis</name>
    <name type="common">cabbage seed weevil</name>
    <dbReference type="NCBI Taxonomy" id="467358"/>
    <lineage>
        <taxon>Eukaryota</taxon>
        <taxon>Metazoa</taxon>
        <taxon>Ecdysozoa</taxon>
        <taxon>Arthropoda</taxon>
        <taxon>Hexapoda</taxon>
        <taxon>Insecta</taxon>
        <taxon>Pterygota</taxon>
        <taxon>Neoptera</taxon>
        <taxon>Endopterygota</taxon>
        <taxon>Coleoptera</taxon>
        <taxon>Polyphaga</taxon>
        <taxon>Cucujiformia</taxon>
        <taxon>Curculionidae</taxon>
        <taxon>Ceutorhynchinae</taxon>
        <taxon>Ceutorhynchus</taxon>
    </lineage>
</organism>
<dbReference type="AlphaFoldDB" id="A0A9P0GN95"/>
<sequence length="275" mass="31174">MGDFQLIKICHLLACIATVMGSTVLIADQSMSKMIELTTQEPYCNVHTDRGTIRTMLLAADAAKVRQMSDDAISKLETVCRNKAELIRMQGGFMYPGTKWCGPGNNAANYSDLGKFQKEDMCCREHDNCPKYLMKGECREGICNNSPFTRSHCDCDATFRKCLQNVNSETANTIGAIFFNIVQVICFRERSPCSEWQKNPNDVPSLIRESIKSFFNYGTSNCTAEWVQSERYESPNKNNNRSRNGYTKAESDKICASWNFRPSEKYFPLMPITTN</sequence>
<gene>
    <name evidence="15" type="ORF">CEUTPL_LOCUS11248</name>
</gene>
<keyword evidence="16" id="KW-1185">Reference proteome</keyword>
<dbReference type="CDD" id="cd04704">
    <property type="entry name" value="PLA2_bee_venom_like"/>
    <property type="match status" value="1"/>
</dbReference>
<evidence type="ECO:0000256" key="1">
    <source>
        <dbReference type="ARBA" id="ARBA00001913"/>
    </source>
</evidence>
<dbReference type="Gene3D" id="1.20.90.10">
    <property type="entry name" value="Phospholipase A2 domain"/>
    <property type="match status" value="1"/>
</dbReference>
<evidence type="ECO:0000256" key="3">
    <source>
        <dbReference type="ARBA" id="ARBA00013278"/>
    </source>
</evidence>
<dbReference type="GO" id="GO:0046872">
    <property type="term" value="F:metal ion binding"/>
    <property type="evidence" value="ECO:0007669"/>
    <property type="project" value="UniProtKB-KW"/>
</dbReference>
<keyword evidence="10" id="KW-0443">Lipid metabolism</keyword>
<evidence type="ECO:0000256" key="5">
    <source>
        <dbReference type="ARBA" id="ARBA00022525"/>
    </source>
</evidence>
<keyword evidence="7" id="KW-0378">Hydrolase</keyword>
<evidence type="ECO:0000313" key="15">
    <source>
        <dbReference type="EMBL" id="CAH1132759.1"/>
    </source>
</evidence>
<dbReference type="InterPro" id="IPR033113">
    <property type="entry name" value="PLA2_histidine"/>
</dbReference>
<dbReference type="Proteomes" id="UP001152799">
    <property type="component" value="Chromosome 6"/>
</dbReference>
<dbReference type="PANTHER" id="PTHR12253">
    <property type="entry name" value="RH14732P"/>
    <property type="match status" value="1"/>
</dbReference>
<dbReference type="InterPro" id="IPR016090">
    <property type="entry name" value="PLA2-like_dom"/>
</dbReference>
<keyword evidence="5" id="KW-0964">Secreted</keyword>
<protein>
    <recommendedName>
        <fullName evidence="4">Phospholipase A2</fullName>
        <ecNumber evidence="3">3.1.1.4</ecNumber>
    </recommendedName>
    <alternativeName>
        <fullName evidence="12">Phosphatidylcholine 2-acylhydrolase</fullName>
    </alternativeName>
</protein>
<keyword evidence="8" id="KW-0106">Calcium</keyword>
<dbReference type="GO" id="GO:0050482">
    <property type="term" value="P:arachidonate secretion"/>
    <property type="evidence" value="ECO:0007669"/>
    <property type="project" value="InterPro"/>
</dbReference>
<evidence type="ECO:0000256" key="11">
    <source>
        <dbReference type="ARBA" id="ARBA00023157"/>
    </source>
</evidence>
<evidence type="ECO:0000256" key="4">
    <source>
        <dbReference type="ARBA" id="ARBA00021721"/>
    </source>
</evidence>
<dbReference type="Pfam" id="PF05826">
    <property type="entry name" value="Phospholip_A2_2"/>
    <property type="match status" value="1"/>
</dbReference>
<evidence type="ECO:0000256" key="2">
    <source>
        <dbReference type="ARBA" id="ARBA00004613"/>
    </source>
</evidence>
<proteinExistence type="predicted"/>
<feature type="signal peptide" evidence="13">
    <location>
        <begin position="1"/>
        <end position="21"/>
    </location>
</feature>
<evidence type="ECO:0000256" key="6">
    <source>
        <dbReference type="ARBA" id="ARBA00022723"/>
    </source>
</evidence>
<dbReference type="GO" id="GO:0006644">
    <property type="term" value="P:phospholipid metabolic process"/>
    <property type="evidence" value="ECO:0007669"/>
    <property type="project" value="InterPro"/>
</dbReference>
<evidence type="ECO:0000256" key="12">
    <source>
        <dbReference type="ARBA" id="ARBA00029903"/>
    </source>
</evidence>
<comment type="cofactor">
    <cofactor evidence="1">
        <name>Ca(2+)</name>
        <dbReference type="ChEBI" id="CHEBI:29108"/>
    </cofactor>
</comment>
<dbReference type="SUPFAM" id="SSF48619">
    <property type="entry name" value="Phospholipase A2, PLA2"/>
    <property type="match status" value="1"/>
</dbReference>
<dbReference type="FunFam" id="1.20.90.10:FF:000002">
    <property type="entry name" value="Phospholipase A2 group III"/>
    <property type="match status" value="1"/>
</dbReference>
<accession>A0A9P0GN95</accession>
<keyword evidence="13" id="KW-0732">Signal</keyword>
<evidence type="ECO:0000259" key="14">
    <source>
        <dbReference type="Pfam" id="PF05826"/>
    </source>
</evidence>
<evidence type="ECO:0000256" key="7">
    <source>
        <dbReference type="ARBA" id="ARBA00022801"/>
    </source>
</evidence>
<dbReference type="GO" id="GO:0004623">
    <property type="term" value="F:phospholipase A2 activity"/>
    <property type="evidence" value="ECO:0007669"/>
    <property type="project" value="UniProtKB-EC"/>
</dbReference>
<keyword evidence="9" id="KW-0442">Lipid degradation</keyword>
<evidence type="ECO:0000256" key="9">
    <source>
        <dbReference type="ARBA" id="ARBA00022963"/>
    </source>
</evidence>